<sequence length="165" mass="17595">MAASVEIHCFSGSPLSDGGAIAGGADLCSDDNCVFSAANRIANPLISGSYSFEKWLRLKVTAMPDTWIGYLKIWGDGTIQTNTTLRFGPTAVAADPVLTPSVVAVNDFTIAVVGSKQVWDLTVRTVADLGISPWTDYLVFQLFVAAAATSGDWTAETVFYEYLEA</sequence>
<reference evidence="1" key="1">
    <citation type="journal article" date="2015" name="Nature">
        <title>Complex archaea that bridge the gap between prokaryotes and eukaryotes.</title>
        <authorList>
            <person name="Spang A."/>
            <person name="Saw J.H."/>
            <person name="Jorgensen S.L."/>
            <person name="Zaremba-Niedzwiedzka K."/>
            <person name="Martijn J."/>
            <person name="Lind A.E."/>
            <person name="van Eijk R."/>
            <person name="Schleper C."/>
            <person name="Guy L."/>
            <person name="Ettema T.J."/>
        </authorList>
    </citation>
    <scope>NUCLEOTIDE SEQUENCE</scope>
</reference>
<protein>
    <submittedName>
        <fullName evidence="1">Uncharacterized protein</fullName>
    </submittedName>
</protein>
<evidence type="ECO:0000313" key="1">
    <source>
        <dbReference type="EMBL" id="KKN85714.1"/>
    </source>
</evidence>
<accession>A0A0F9U2B0</accession>
<organism evidence="1">
    <name type="scientific">marine sediment metagenome</name>
    <dbReference type="NCBI Taxonomy" id="412755"/>
    <lineage>
        <taxon>unclassified sequences</taxon>
        <taxon>metagenomes</taxon>
        <taxon>ecological metagenomes</taxon>
    </lineage>
</organism>
<dbReference type="EMBL" id="LAZR01000155">
    <property type="protein sequence ID" value="KKN85714.1"/>
    <property type="molecule type" value="Genomic_DNA"/>
</dbReference>
<gene>
    <name evidence="1" type="ORF">LCGC14_0275190</name>
</gene>
<proteinExistence type="predicted"/>
<name>A0A0F9U2B0_9ZZZZ</name>
<comment type="caution">
    <text evidence="1">The sequence shown here is derived from an EMBL/GenBank/DDBJ whole genome shotgun (WGS) entry which is preliminary data.</text>
</comment>
<dbReference type="AlphaFoldDB" id="A0A0F9U2B0"/>